<evidence type="ECO:0000256" key="1">
    <source>
        <dbReference type="ARBA" id="ARBA00000707"/>
    </source>
</evidence>
<dbReference type="EMBL" id="JAEVFJ010000004">
    <property type="protein sequence ID" value="KAH8105390.1"/>
    <property type="molecule type" value="Genomic_DNA"/>
</dbReference>
<sequence>MDLQNGYNGAEELDLIGTPFSVLESDPGLFTMLLHEMGVEGLEVTEVYDIAPWAIDHLSPRGLIFCYLCPEETQGDRDDVETYDAPDADAEDVWFANQLADNACASQALLNVVLNCENIDLGERLGSFLSDTCKMSPEMKGLAITNSPFIRHAHNSFTRPADTRASYHAAASSALKYAKSKKPEQTGKRKSGKGFSNRKKVGKPENNQDAYHFIGYVPRHGKVWELDGLRFSGPLEVGEISPGSNWINVLRPVLKMRMQRFLSGADENTDHIKYNLLAVVEDKYRKASDEMEMLKRERAALERRLQETYPDEWSNRVRISSSCPVDETFTTSVQPDSYGPTFSKDFGARKMEKDMAILDMPARRIPASWEACVQSALSVKLTIEEEVEKAKAANTENLNRIFDYEPLFRAIITSMHAEGTLDEIISPPKMKKTKR</sequence>
<evidence type="ECO:0000256" key="7">
    <source>
        <dbReference type="ARBA" id="ARBA00022807"/>
    </source>
</evidence>
<protein>
    <recommendedName>
        <fullName evidence="3 8">ubiquitinyl hydrolase 1</fullName>
        <ecNumber evidence="3 8">3.4.19.12</ecNumber>
    </recommendedName>
</protein>
<evidence type="ECO:0000256" key="10">
    <source>
        <dbReference type="SAM" id="MobiDB-lite"/>
    </source>
</evidence>
<dbReference type="SUPFAM" id="SSF54001">
    <property type="entry name" value="Cysteine proteinases"/>
    <property type="match status" value="1"/>
</dbReference>
<dbReference type="Gene3D" id="3.40.532.10">
    <property type="entry name" value="Peptidase C12, ubiquitin carboxyl-terminal hydrolase"/>
    <property type="match status" value="1"/>
</dbReference>
<dbReference type="InterPro" id="IPR001578">
    <property type="entry name" value="Peptidase_C12_UCH"/>
</dbReference>
<dbReference type="OrthoDB" id="1924260at2759"/>
<gene>
    <name evidence="12" type="ORF">BXZ70DRAFT_887368</name>
</gene>
<feature type="active site" description="Nucleophile" evidence="8">
    <location>
        <position position="104"/>
    </location>
</feature>
<feature type="site" description="Transition state stabilizer" evidence="8">
    <location>
        <position position="98"/>
    </location>
</feature>
<keyword evidence="13" id="KW-1185">Reference proteome</keyword>
<evidence type="ECO:0000256" key="6">
    <source>
        <dbReference type="ARBA" id="ARBA00022801"/>
    </source>
</evidence>
<proteinExistence type="inferred from homology"/>
<comment type="catalytic activity">
    <reaction evidence="1 8">
        <text>Thiol-dependent hydrolysis of ester, thioester, amide, peptide and isopeptide bonds formed by the C-terminal Gly of ubiquitin (a 76-residue protein attached to proteins as an intracellular targeting signal).</text>
        <dbReference type="EC" id="3.4.19.12"/>
    </reaction>
</comment>
<keyword evidence="7 8" id="KW-0788">Thiol protease</keyword>
<evidence type="ECO:0000256" key="8">
    <source>
        <dbReference type="PROSITE-ProRule" id="PRU01393"/>
    </source>
</evidence>
<dbReference type="GO" id="GO:0005737">
    <property type="term" value="C:cytoplasm"/>
    <property type="evidence" value="ECO:0007669"/>
    <property type="project" value="TreeGrafter"/>
</dbReference>
<dbReference type="PANTHER" id="PTHR10589:SF16">
    <property type="entry name" value="UBIQUITIN CARBOXYL-TERMINAL HYDROLASE ISOZYME L5"/>
    <property type="match status" value="1"/>
</dbReference>
<evidence type="ECO:0000256" key="3">
    <source>
        <dbReference type="ARBA" id="ARBA00012759"/>
    </source>
</evidence>
<organism evidence="12 13">
    <name type="scientific">Cristinia sonorae</name>
    <dbReference type="NCBI Taxonomy" id="1940300"/>
    <lineage>
        <taxon>Eukaryota</taxon>
        <taxon>Fungi</taxon>
        <taxon>Dikarya</taxon>
        <taxon>Basidiomycota</taxon>
        <taxon>Agaricomycotina</taxon>
        <taxon>Agaricomycetes</taxon>
        <taxon>Agaricomycetidae</taxon>
        <taxon>Agaricales</taxon>
        <taxon>Pleurotineae</taxon>
        <taxon>Stephanosporaceae</taxon>
        <taxon>Cristinia</taxon>
    </lineage>
</organism>
<dbReference type="PANTHER" id="PTHR10589">
    <property type="entry name" value="UBIQUITIN CARBOXYL-TERMINAL HYDROLASE"/>
    <property type="match status" value="1"/>
</dbReference>
<dbReference type="Proteomes" id="UP000813824">
    <property type="component" value="Unassembled WGS sequence"/>
</dbReference>
<keyword evidence="4 8" id="KW-0645">Protease</keyword>
<evidence type="ECO:0000256" key="5">
    <source>
        <dbReference type="ARBA" id="ARBA00022786"/>
    </source>
</evidence>
<reference evidence="12" key="1">
    <citation type="journal article" date="2021" name="New Phytol.">
        <title>Evolutionary innovations through gain and loss of genes in the ectomycorrhizal Boletales.</title>
        <authorList>
            <person name="Wu G."/>
            <person name="Miyauchi S."/>
            <person name="Morin E."/>
            <person name="Kuo A."/>
            <person name="Drula E."/>
            <person name="Varga T."/>
            <person name="Kohler A."/>
            <person name="Feng B."/>
            <person name="Cao Y."/>
            <person name="Lipzen A."/>
            <person name="Daum C."/>
            <person name="Hundley H."/>
            <person name="Pangilinan J."/>
            <person name="Johnson J."/>
            <person name="Barry K."/>
            <person name="LaButti K."/>
            <person name="Ng V."/>
            <person name="Ahrendt S."/>
            <person name="Min B."/>
            <person name="Choi I.G."/>
            <person name="Park H."/>
            <person name="Plett J.M."/>
            <person name="Magnuson J."/>
            <person name="Spatafora J.W."/>
            <person name="Nagy L.G."/>
            <person name="Henrissat B."/>
            <person name="Grigoriev I.V."/>
            <person name="Yang Z.L."/>
            <person name="Xu J."/>
            <person name="Martin F.M."/>
        </authorList>
    </citation>
    <scope>NUCLEOTIDE SEQUENCE</scope>
    <source>
        <strain evidence="12">KKN 215</strain>
    </source>
</reference>
<evidence type="ECO:0000256" key="4">
    <source>
        <dbReference type="ARBA" id="ARBA00022670"/>
    </source>
</evidence>
<dbReference type="PROSITE" id="PS52048">
    <property type="entry name" value="UCH_DOMAIN"/>
    <property type="match status" value="1"/>
</dbReference>
<dbReference type="InterPro" id="IPR038765">
    <property type="entry name" value="Papain-like_cys_pep_sf"/>
</dbReference>
<feature type="domain" description="UCH catalytic" evidence="11">
    <location>
        <begin position="19"/>
        <end position="281"/>
    </location>
</feature>
<accession>A0A8K0XTZ4</accession>
<dbReference type="EC" id="3.4.19.12" evidence="3 8"/>
<dbReference type="GO" id="GO:0016579">
    <property type="term" value="P:protein deubiquitination"/>
    <property type="evidence" value="ECO:0007669"/>
    <property type="project" value="TreeGrafter"/>
</dbReference>
<dbReference type="InterPro" id="IPR036959">
    <property type="entry name" value="Peptidase_C12_UCH_sf"/>
</dbReference>
<keyword evidence="5 8" id="KW-0833">Ubl conjugation pathway</keyword>
<evidence type="ECO:0000256" key="9">
    <source>
        <dbReference type="SAM" id="Coils"/>
    </source>
</evidence>
<feature type="compositionally biased region" description="Basic residues" evidence="10">
    <location>
        <begin position="188"/>
        <end position="201"/>
    </location>
</feature>
<dbReference type="AlphaFoldDB" id="A0A8K0XTZ4"/>
<dbReference type="GO" id="GO:0004843">
    <property type="term" value="F:cysteine-type deubiquitinase activity"/>
    <property type="evidence" value="ECO:0007669"/>
    <property type="project" value="UniProtKB-UniRule"/>
</dbReference>
<feature type="site" description="Important for enzyme activity" evidence="8">
    <location>
        <position position="227"/>
    </location>
</feature>
<evidence type="ECO:0000313" key="12">
    <source>
        <dbReference type="EMBL" id="KAH8105390.1"/>
    </source>
</evidence>
<comment type="caution">
    <text evidence="12">The sequence shown here is derived from an EMBL/GenBank/DDBJ whole genome shotgun (WGS) entry which is preliminary data.</text>
</comment>
<dbReference type="GO" id="GO:0006511">
    <property type="term" value="P:ubiquitin-dependent protein catabolic process"/>
    <property type="evidence" value="ECO:0007669"/>
    <property type="project" value="UniProtKB-UniRule"/>
</dbReference>
<feature type="coiled-coil region" evidence="9">
    <location>
        <begin position="277"/>
        <end position="304"/>
    </location>
</feature>
<evidence type="ECO:0000313" key="13">
    <source>
        <dbReference type="Proteomes" id="UP000813824"/>
    </source>
</evidence>
<feature type="active site" description="Proton donor" evidence="8">
    <location>
        <position position="212"/>
    </location>
</feature>
<keyword evidence="9" id="KW-0175">Coiled coil</keyword>
<name>A0A8K0XTZ4_9AGAR</name>
<evidence type="ECO:0000256" key="2">
    <source>
        <dbReference type="ARBA" id="ARBA00009326"/>
    </source>
</evidence>
<evidence type="ECO:0000259" key="11">
    <source>
        <dbReference type="PROSITE" id="PS52048"/>
    </source>
</evidence>
<dbReference type="Pfam" id="PF01088">
    <property type="entry name" value="Peptidase_C12"/>
    <property type="match status" value="1"/>
</dbReference>
<comment type="similarity">
    <text evidence="2 8">Belongs to the peptidase C12 family.</text>
</comment>
<feature type="region of interest" description="Disordered" evidence="10">
    <location>
        <begin position="177"/>
        <end position="206"/>
    </location>
</feature>
<keyword evidence="6 8" id="KW-0378">Hydrolase</keyword>